<dbReference type="RefSeq" id="WP_005541900.1">
    <property type="nucleotide sequence ID" value="NZ_JH378838.1"/>
</dbReference>
<proteinExistence type="predicted"/>
<accession>G5GKD3</accession>
<keyword evidence="3" id="KW-1185">Reference proteome</keyword>
<dbReference type="Gene3D" id="1.10.1760.20">
    <property type="match status" value="1"/>
</dbReference>
<protein>
    <recommendedName>
        <fullName evidence="4">ECF transporter S component</fullName>
    </recommendedName>
</protein>
<feature type="transmembrane region" description="Helical" evidence="1">
    <location>
        <begin position="133"/>
        <end position="157"/>
    </location>
</feature>
<dbReference type="GO" id="GO:0022857">
    <property type="term" value="F:transmembrane transporter activity"/>
    <property type="evidence" value="ECO:0007669"/>
    <property type="project" value="InterPro"/>
</dbReference>
<evidence type="ECO:0000313" key="2">
    <source>
        <dbReference type="EMBL" id="EHI54823.1"/>
    </source>
</evidence>
<evidence type="ECO:0000256" key="1">
    <source>
        <dbReference type="SAM" id="Phobius"/>
    </source>
</evidence>
<reference evidence="2 3" key="1">
    <citation type="submission" date="2011-08" db="EMBL/GenBank/DDBJ databases">
        <title>The Genome Sequence of Johnsonella ignava ATCC 51276.</title>
        <authorList>
            <consortium name="The Broad Institute Genome Sequencing Platform"/>
            <person name="Earl A."/>
            <person name="Ward D."/>
            <person name="Feldgarden M."/>
            <person name="Gevers D."/>
            <person name="Izard J."/>
            <person name="Blanton J.M."/>
            <person name="Baranova O.V."/>
            <person name="Dewhirst F.E."/>
            <person name="Young S.K."/>
            <person name="Zeng Q."/>
            <person name="Gargeya S."/>
            <person name="Fitzgerald M."/>
            <person name="Haas B."/>
            <person name="Abouelleil A."/>
            <person name="Alvarado L."/>
            <person name="Arachchi H.M."/>
            <person name="Berlin A."/>
            <person name="Brown A."/>
            <person name="Chapman S.B."/>
            <person name="Chen Z."/>
            <person name="Dunbar C."/>
            <person name="Freedman E."/>
            <person name="Gearin G."/>
            <person name="Gellesch M."/>
            <person name="Goldberg J."/>
            <person name="Griggs A."/>
            <person name="Gujja S."/>
            <person name="Heiman D."/>
            <person name="Howarth C."/>
            <person name="Larson L."/>
            <person name="Lui A."/>
            <person name="MacDonald P.J.P."/>
            <person name="Montmayeur A."/>
            <person name="Murphy C."/>
            <person name="Neiman D."/>
            <person name="Pearson M."/>
            <person name="Priest M."/>
            <person name="Roberts A."/>
            <person name="Saif S."/>
            <person name="Shea T."/>
            <person name="Shenoy N."/>
            <person name="Sisk P."/>
            <person name="Stolte C."/>
            <person name="Sykes S."/>
            <person name="Wortman J."/>
            <person name="Nusbaum C."/>
            <person name="Birren B."/>
        </authorList>
    </citation>
    <scope>NUCLEOTIDE SEQUENCE [LARGE SCALE GENOMIC DNA]</scope>
    <source>
        <strain evidence="2 3">ATCC 51276</strain>
    </source>
</reference>
<organism evidence="2 3">
    <name type="scientific">Johnsonella ignava ATCC 51276</name>
    <dbReference type="NCBI Taxonomy" id="679200"/>
    <lineage>
        <taxon>Bacteria</taxon>
        <taxon>Bacillati</taxon>
        <taxon>Bacillota</taxon>
        <taxon>Clostridia</taxon>
        <taxon>Lachnospirales</taxon>
        <taxon>Lachnospiraceae</taxon>
        <taxon>Johnsonella</taxon>
    </lineage>
</organism>
<name>G5GKD3_9FIRM</name>
<dbReference type="eggNOG" id="COG4684">
    <property type="taxonomic scope" value="Bacteria"/>
</dbReference>
<dbReference type="AlphaFoldDB" id="G5GKD3"/>
<keyword evidence="1" id="KW-1133">Transmembrane helix</keyword>
<dbReference type="InterPro" id="IPR024529">
    <property type="entry name" value="ECF_trnsprt_substrate-spec"/>
</dbReference>
<dbReference type="EMBL" id="ACZL01000037">
    <property type="protein sequence ID" value="EHI54823.1"/>
    <property type="molecule type" value="Genomic_DNA"/>
</dbReference>
<dbReference type="Proteomes" id="UP000003011">
    <property type="component" value="Unassembled WGS sequence"/>
</dbReference>
<keyword evidence="1" id="KW-0812">Transmembrane</keyword>
<evidence type="ECO:0000313" key="3">
    <source>
        <dbReference type="Proteomes" id="UP000003011"/>
    </source>
</evidence>
<comment type="caution">
    <text evidence="2">The sequence shown here is derived from an EMBL/GenBank/DDBJ whole genome shotgun (WGS) entry which is preliminary data.</text>
</comment>
<feature type="transmembrane region" description="Helical" evidence="1">
    <location>
        <begin position="47"/>
        <end position="71"/>
    </location>
</feature>
<feature type="transmembrane region" description="Helical" evidence="1">
    <location>
        <begin position="177"/>
        <end position="205"/>
    </location>
</feature>
<dbReference type="STRING" id="679200.HMPREF9333_02024"/>
<dbReference type="Pfam" id="PF12822">
    <property type="entry name" value="ECF_trnsprt"/>
    <property type="match status" value="1"/>
</dbReference>
<feature type="transmembrane region" description="Helical" evidence="1">
    <location>
        <begin position="102"/>
        <end position="121"/>
    </location>
</feature>
<evidence type="ECO:0008006" key="4">
    <source>
        <dbReference type="Google" id="ProtNLM"/>
    </source>
</evidence>
<sequence length="211" mass="22989">MEKHKKSKNTQNMVLMSVFAAIIAIQTVVPFLGFIPVGVMNATIVHITVIIGAVMLGPYYGACLGLFFGLASMWKNTFMPNATSFCFSPFISVGGFHGGYKSIIVCFVPRILIGIVAYYVYKAFKNSNHEKTGLAAAGALGSMVNTIFVMLFIYLLFRNEYSGSMKNPLPVEHLPMYIVGIIGTQGILEAVVSSLITFAVSNALIKYKNSM</sequence>
<keyword evidence="1" id="KW-0472">Membrane</keyword>
<dbReference type="HOGENOM" id="CLU_088550_3_0_9"/>
<gene>
    <name evidence="2" type="ORF">HMPREF9333_02024</name>
</gene>
<dbReference type="OrthoDB" id="9813540at2"/>
<feature type="transmembrane region" description="Helical" evidence="1">
    <location>
        <begin position="12"/>
        <end position="35"/>
    </location>
</feature>
<dbReference type="PATRIC" id="fig|679200.3.peg.2133"/>